<dbReference type="InterPro" id="IPR000192">
    <property type="entry name" value="Aminotrans_V_dom"/>
</dbReference>
<dbReference type="Pfam" id="PF00266">
    <property type="entry name" value="Aminotran_5"/>
    <property type="match status" value="1"/>
</dbReference>
<evidence type="ECO:0000259" key="9">
    <source>
        <dbReference type="Pfam" id="PF00266"/>
    </source>
</evidence>
<evidence type="ECO:0000256" key="1">
    <source>
        <dbReference type="ARBA" id="ARBA00001933"/>
    </source>
</evidence>
<dbReference type="AlphaFoldDB" id="A0A2S5J1H9"/>
<dbReference type="PANTHER" id="PTHR11601">
    <property type="entry name" value="CYSTEINE DESULFURYLASE FAMILY MEMBER"/>
    <property type="match status" value="1"/>
</dbReference>
<dbReference type="Gene3D" id="3.40.640.10">
    <property type="entry name" value="Type I PLP-dependent aspartate aminotransferase-like (Major domain)"/>
    <property type="match status" value="1"/>
</dbReference>
<dbReference type="PANTHER" id="PTHR11601:SF34">
    <property type="entry name" value="CYSTEINE DESULFURASE"/>
    <property type="match status" value="1"/>
</dbReference>
<feature type="domain" description="Aminotransferase class V" evidence="9">
    <location>
        <begin position="2"/>
        <end position="362"/>
    </location>
</feature>
<name>A0A2S5J1H9_9MICC</name>
<dbReference type="GO" id="GO:0051536">
    <property type="term" value="F:iron-sulfur cluster binding"/>
    <property type="evidence" value="ECO:0007669"/>
    <property type="project" value="UniProtKB-KW"/>
</dbReference>
<dbReference type="InterPro" id="IPR015422">
    <property type="entry name" value="PyrdxlP-dep_Trfase_small"/>
</dbReference>
<dbReference type="InterPro" id="IPR015424">
    <property type="entry name" value="PyrdxlP-dep_Trfase"/>
</dbReference>
<evidence type="ECO:0000256" key="8">
    <source>
        <dbReference type="ARBA" id="ARBA00050776"/>
    </source>
</evidence>
<dbReference type="OrthoDB" id="9808002at2"/>
<sequence>MIYLDAAATAPSRREVLEEMWPLLTSTFGNPSSHHTVGEAAAADYARARSRIAALLGCRPGELIFTSGGTEADNLALKGMALAAPRGRHIVTSAIEHPAVLEVLAYLQEFHGFRITVLPVSGSGRVAPSDLAAALEDTTTLCTVMYANNEVGTVQDIPALAELCRRAGVPFHTDAVQAAGWLPLDVDRLGVTALSISGHKLGTPKGIGLLYLRSGTPCEPVLHGGGQERGRRSGTENVAGAVGLARALELAQAALPGAAGRSAAARDALTGHVLAGVPGALLTGDAVHRLPNLASFCFPGVSGEAILLELERRGVVCSSGSACAAGSSEPSAVLLALGLDDATAQSAVRLSWTQDTPSADLETAAHAVVAAVEAVRSLGAAPAGSYARA</sequence>
<keyword evidence="5" id="KW-0663">Pyridoxal phosphate</keyword>
<keyword evidence="6" id="KW-0408">Iron</keyword>
<dbReference type="EMBL" id="PRKW01000001">
    <property type="protein sequence ID" value="PPB50643.1"/>
    <property type="molecule type" value="Genomic_DNA"/>
</dbReference>
<keyword evidence="4" id="KW-0479">Metal-binding</keyword>
<comment type="similarity">
    <text evidence="2">Belongs to the class-V pyridoxal-phosphate-dependent aminotransferase family. NifS/IscS subfamily.</text>
</comment>
<protein>
    <submittedName>
        <fullName evidence="10">Cysteine desulfurase</fullName>
    </submittedName>
</protein>
<dbReference type="GO" id="GO:0031071">
    <property type="term" value="F:cysteine desulfurase activity"/>
    <property type="evidence" value="ECO:0007669"/>
    <property type="project" value="UniProtKB-EC"/>
</dbReference>
<dbReference type="FunFam" id="3.40.640.10:FF:000084">
    <property type="entry name" value="IscS-like cysteine desulfurase"/>
    <property type="match status" value="1"/>
</dbReference>
<dbReference type="Proteomes" id="UP000239297">
    <property type="component" value="Unassembled WGS sequence"/>
</dbReference>
<comment type="cofactor">
    <cofactor evidence="1">
        <name>pyridoxal 5'-phosphate</name>
        <dbReference type="ChEBI" id="CHEBI:597326"/>
    </cofactor>
</comment>
<dbReference type="Gene3D" id="1.10.260.50">
    <property type="match status" value="1"/>
</dbReference>
<dbReference type="InterPro" id="IPR016454">
    <property type="entry name" value="Cysteine_dSase"/>
</dbReference>
<dbReference type="InterPro" id="IPR015421">
    <property type="entry name" value="PyrdxlP-dep_Trfase_major"/>
</dbReference>
<dbReference type="Gene3D" id="3.90.1150.10">
    <property type="entry name" value="Aspartate Aminotransferase, domain 1"/>
    <property type="match status" value="1"/>
</dbReference>
<evidence type="ECO:0000256" key="3">
    <source>
        <dbReference type="ARBA" id="ARBA00022679"/>
    </source>
</evidence>
<dbReference type="RefSeq" id="WP_104119914.1">
    <property type="nucleotide sequence ID" value="NZ_PRKW01000001.1"/>
</dbReference>
<keyword evidence="7" id="KW-0411">Iron-sulfur</keyword>
<gene>
    <name evidence="10" type="ORF">C4K88_01810</name>
</gene>
<reference evidence="10 11" key="1">
    <citation type="journal article" date="2014" name="Int. J. Syst. Evol. Microbiol.">
        <title>Arthrobacter pityocampae sp. nov., isolated from Thaumetopoea pityocampa (Lep., Thaumetopoeidae).</title>
        <authorList>
            <person name="Ince I.A."/>
            <person name="Demirbag Z."/>
            <person name="Kati H."/>
        </authorList>
    </citation>
    <scope>NUCLEOTIDE SEQUENCE [LARGE SCALE GENOMIC DNA]</scope>
    <source>
        <strain evidence="10 11">Tp2</strain>
    </source>
</reference>
<organism evidence="10 11">
    <name type="scientific">Arthrobacter pityocampae</name>
    <dbReference type="NCBI Taxonomy" id="547334"/>
    <lineage>
        <taxon>Bacteria</taxon>
        <taxon>Bacillati</taxon>
        <taxon>Actinomycetota</taxon>
        <taxon>Actinomycetes</taxon>
        <taxon>Micrococcales</taxon>
        <taxon>Micrococcaceae</taxon>
        <taxon>Arthrobacter</taxon>
    </lineage>
</organism>
<dbReference type="SUPFAM" id="SSF53383">
    <property type="entry name" value="PLP-dependent transferases"/>
    <property type="match status" value="1"/>
</dbReference>
<dbReference type="PIRSF" id="PIRSF005572">
    <property type="entry name" value="NifS"/>
    <property type="match status" value="1"/>
</dbReference>
<evidence type="ECO:0000256" key="2">
    <source>
        <dbReference type="ARBA" id="ARBA00006490"/>
    </source>
</evidence>
<accession>A0A2S5J1H9</accession>
<comment type="catalytic activity">
    <reaction evidence="8">
        <text>(sulfur carrier)-H + L-cysteine = (sulfur carrier)-SH + L-alanine</text>
        <dbReference type="Rhea" id="RHEA:43892"/>
        <dbReference type="Rhea" id="RHEA-COMP:14737"/>
        <dbReference type="Rhea" id="RHEA-COMP:14739"/>
        <dbReference type="ChEBI" id="CHEBI:29917"/>
        <dbReference type="ChEBI" id="CHEBI:35235"/>
        <dbReference type="ChEBI" id="CHEBI:57972"/>
        <dbReference type="ChEBI" id="CHEBI:64428"/>
        <dbReference type="EC" id="2.8.1.7"/>
    </reaction>
</comment>
<keyword evidence="11" id="KW-1185">Reference proteome</keyword>
<proteinExistence type="inferred from homology"/>
<evidence type="ECO:0000256" key="4">
    <source>
        <dbReference type="ARBA" id="ARBA00022723"/>
    </source>
</evidence>
<dbReference type="GO" id="GO:0046872">
    <property type="term" value="F:metal ion binding"/>
    <property type="evidence" value="ECO:0007669"/>
    <property type="project" value="UniProtKB-KW"/>
</dbReference>
<evidence type="ECO:0000256" key="7">
    <source>
        <dbReference type="ARBA" id="ARBA00023014"/>
    </source>
</evidence>
<evidence type="ECO:0000313" key="10">
    <source>
        <dbReference type="EMBL" id="PPB50643.1"/>
    </source>
</evidence>
<evidence type="ECO:0000256" key="5">
    <source>
        <dbReference type="ARBA" id="ARBA00022898"/>
    </source>
</evidence>
<keyword evidence="3" id="KW-0808">Transferase</keyword>
<comment type="caution">
    <text evidence="10">The sequence shown here is derived from an EMBL/GenBank/DDBJ whole genome shotgun (WGS) entry which is preliminary data.</text>
</comment>
<evidence type="ECO:0000256" key="6">
    <source>
        <dbReference type="ARBA" id="ARBA00023004"/>
    </source>
</evidence>
<evidence type="ECO:0000313" key="11">
    <source>
        <dbReference type="Proteomes" id="UP000239297"/>
    </source>
</evidence>